<organism evidence="1 2">
    <name type="scientific">Flemingia macrophylla</name>
    <dbReference type="NCBI Taxonomy" id="520843"/>
    <lineage>
        <taxon>Eukaryota</taxon>
        <taxon>Viridiplantae</taxon>
        <taxon>Streptophyta</taxon>
        <taxon>Embryophyta</taxon>
        <taxon>Tracheophyta</taxon>
        <taxon>Spermatophyta</taxon>
        <taxon>Magnoliopsida</taxon>
        <taxon>eudicotyledons</taxon>
        <taxon>Gunneridae</taxon>
        <taxon>Pentapetalae</taxon>
        <taxon>rosids</taxon>
        <taxon>fabids</taxon>
        <taxon>Fabales</taxon>
        <taxon>Fabaceae</taxon>
        <taxon>Papilionoideae</taxon>
        <taxon>50 kb inversion clade</taxon>
        <taxon>NPAAA clade</taxon>
        <taxon>indigoferoid/millettioid clade</taxon>
        <taxon>Phaseoleae</taxon>
        <taxon>Flemingia</taxon>
    </lineage>
</organism>
<sequence>MPKLTLSLFAIVTHFIKLLIITMVYPEHVIAIDEILNGAEELVTYNECCIYRVPFHLRELNEDAYTPKVVSIGPFHHNTHPRLRNMERYKVSYCKYFLQERTRTTSDTWIDYIESVEPQIRRCYSETLPFSKEELVNIIFVDSGFILELFCRYYSQSWSDGEGAKERFCTFQRTNRVLDRVKHELRRMKLKTKQALSCHSENRSKPNTATNLLSATELSEVGVKFEVNNNENMCLLDLKFKKPVLKIPQLKVQDSTEMLFRNMVALEQCHYHMHRCELSG</sequence>
<dbReference type="PANTHER" id="PTHR31170:SF23">
    <property type="match status" value="1"/>
</dbReference>
<dbReference type="AlphaFoldDB" id="A0ABD1NF89"/>
<comment type="caution">
    <text evidence="1">The sequence shown here is derived from an EMBL/GenBank/DDBJ whole genome shotgun (WGS) entry which is preliminary data.</text>
</comment>
<protein>
    <submittedName>
        <fullName evidence="1">Uncharacterized protein</fullName>
    </submittedName>
</protein>
<keyword evidence="2" id="KW-1185">Reference proteome</keyword>
<dbReference type="PANTHER" id="PTHR31170">
    <property type="entry name" value="BNAC04G53230D PROTEIN"/>
    <property type="match status" value="1"/>
</dbReference>
<accession>A0ABD1NF89</accession>
<dbReference type="Proteomes" id="UP001603857">
    <property type="component" value="Unassembled WGS sequence"/>
</dbReference>
<reference evidence="1 2" key="1">
    <citation type="submission" date="2024-08" db="EMBL/GenBank/DDBJ databases">
        <title>Insights into the chromosomal genome structure of Flemingia macrophylla.</title>
        <authorList>
            <person name="Ding Y."/>
            <person name="Zhao Y."/>
            <person name="Bi W."/>
            <person name="Wu M."/>
            <person name="Zhao G."/>
            <person name="Gong Y."/>
            <person name="Li W."/>
            <person name="Zhang P."/>
        </authorList>
    </citation>
    <scope>NUCLEOTIDE SEQUENCE [LARGE SCALE GENOMIC DNA]</scope>
    <source>
        <strain evidence="1">DYQJB</strain>
        <tissue evidence="1">Leaf</tissue>
    </source>
</reference>
<dbReference type="Pfam" id="PF03140">
    <property type="entry name" value="DUF247"/>
    <property type="match status" value="2"/>
</dbReference>
<dbReference type="EMBL" id="JBGMDY010000001">
    <property type="protein sequence ID" value="KAL2346792.1"/>
    <property type="molecule type" value="Genomic_DNA"/>
</dbReference>
<evidence type="ECO:0000313" key="2">
    <source>
        <dbReference type="Proteomes" id="UP001603857"/>
    </source>
</evidence>
<dbReference type="InterPro" id="IPR004158">
    <property type="entry name" value="DUF247_pln"/>
</dbReference>
<proteinExistence type="predicted"/>
<gene>
    <name evidence="1" type="ORF">Fmac_000792</name>
</gene>
<evidence type="ECO:0000313" key="1">
    <source>
        <dbReference type="EMBL" id="KAL2346792.1"/>
    </source>
</evidence>
<name>A0ABD1NF89_9FABA</name>